<feature type="transmembrane region" description="Helical" evidence="6">
    <location>
        <begin position="27"/>
        <end position="49"/>
    </location>
</feature>
<dbReference type="InParanoid" id="W0RL14"/>
<feature type="transmembrane region" description="Helical" evidence="6">
    <location>
        <begin position="322"/>
        <end position="341"/>
    </location>
</feature>
<feature type="transmembrane region" description="Helical" evidence="6">
    <location>
        <begin position="61"/>
        <end position="82"/>
    </location>
</feature>
<dbReference type="Pfam" id="PF13440">
    <property type="entry name" value="Polysacc_synt_3"/>
    <property type="match status" value="1"/>
</dbReference>
<feature type="transmembrane region" description="Helical" evidence="6">
    <location>
        <begin position="242"/>
        <end position="260"/>
    </location>
</feature>
<keyword evidence="5 6" id="KW-0472">Membrane</keyword>
<sequence>MTTPTQPTAPSATSASLTATRLLARNVVLNLIGWALPALLAVVAVPPLVRALGVERFGVLSLAWTLIGQFSLLDLGLSRALTQVVSERIAHAEDAEVPGLVHAALLVMLGAGCAAGVAVAAAAPWLVTHAMHASPSLWPDALAAVRWLAVAVPIVVVSAGCRAVLEALQRFDWINALRLPLGMATVLAPLVSVRFSHAVAPAIALLVAARALLALAHAWALARAYPPVRRSHALPWRAVRALLGYGGWMTVSNVLNPLLVTGDRFVISGLISVAALTYYATPQELVTKLWLFTSALLPVLFPAVAATYRSAPERAALLYERAARVTLLCLFPPVLAGLLFAPEGLRLWLGQDFATRSAALTRVLLLAVFVNTVGQSAYTVVQAARRPDVTGKLHLAQIVPYGLALAWAVPRHGLLGAAVVWGARVVVDSALSFVAAGWLLPAARRVTVRCASYLAALCVTAAVLTWIAPPSVAGRALLLGGTLLCFAWLAWRWLLAAHERALVVARVSRVADRAPVLDTPR</sequence>
<feature type="transmembrane region" description="Helical" evidence="6">
    <location>
        <begin position="103"/>
        <end position="127"/>
    </location>
</feature>
<evidence type="ECO:0000256" key="3">
    <source>
        <dbReference type="ARBA" id="ARBA00022692"/>
    </source>
</evidence>
<feature type="transmembrane region" description="Helical" evidence="6">
    <location>
        <begin position="415"/>
        <end position="439"/>
    </location>
</feature>
<dbReference type="AlphaFoldDB" id="W0RL14"/>
<protein>
    <submittedName>
        <fullName evidence="7">Polysaccharide biosynthesis protein</fullName>
    </submittedName>
</protein>
<dbReference type="PANTHER" id="PTHR30250:SF26">
    <property type="entry name" value="PSMA PROTEIN"/>
    <property type="match status" value="1"/>
</dbReference>
<feature type="transmembrane region" description="Helical" evidence="6">
    <location>
        <begin position="289"/>
        <end position="310"/>
    </location>
</feature>
<dbReference type="OrthoDB" id="9812647at2"/>
<evidence type="ECO:0000256" key="4">
    <source>
        <dbReference type="ARBA" id="ARBA00022989"/>
    </source>
</evidence>
<comment type="subcellular location">
    <subcellularLocation>
        <location evidence="1">Cell membrane</location>
        <topology evidence="1">Multi-pass membrane protein</topology>
    </subcellularLocation>
</comment>
<evidence type="ECO:0000256" key="1">
    <source>
        <dbReference type="ARBA" id="ARBA00004651"/>
    </source>
</evidence>
<feature type="transmembrane region" description="Helical" evidence="6">
    <location>
        <begin position="202"/>
        <end position="222"/>
    </location>
</feature>
<dbReference type="PANTHER" id="PTHR30250">
    <property type="entry name" value="PST FAMILY PREDICTED COLANIC ACID TRANSPORTER"/>
    <property type="match status" value="1"/>
</dbReference>
<evidence type="ECO:0000313" key="8">
    <source>
        <dbReference type="Proteomes" id="UP000019151"/>
    </source>
</evidence>
<evidence type="ECO:0000256" key="2">
    <source>
        <dbReference type="ARBA" id="ARBA00022475"/>
    </source>
</evidence>
<feature type="transmembrane region" description="Helical" evidence="6">
    <location>
        <begin position="147"/>
        <end position="165"/>
    </location>
</feature>
<organism evidence="7 8">
    <name type="scientific">Gemmatirosa kalamazoonensis</name>
    <dbReference type="NCBI Taxonomy" id="861299"/>
    <lineage>
        <taxon>Bacteria</taxon>
        <taxon>Pseudomonadati</taxon>
        <taxon>Gemmatimonadota</taxon>
        <taxon>Gemmatimonadia</taxon>
        <taxon>Gemmatimonadales</taxon>
        <taxon>Gemmatimonadaceae</taxon>
        <taxon>Gemmatirosa</taxon>
    </lineage>
</organism>
<dbReference type="EMBL" id="CP007128">
    <property type="protein sequence ID" value="AHG91020.1"/>
    <property type="molecule type" value="Genomic_DNA"/>
</dbReference>
<dbReference type="STRING" id="861299.J421_3483"/>
<reference evidence="7 8" key="1">
    <citation type="journal article" date="2014" name="Genome Announc.">
        <title>Genome Sequence and Methylome of Soil Bacterium Gemmatirosa kalamazoonensis KBS708T, a Member of the Rarely Cultivated Gemmatimonadetes Phylum.</title>
        <authorList>
            <person name="Debruyn J.M."/>
            <person name="Radosevich M."/>
            <person name="Wommack K.E."/>
            <person name="Polson S.W."/>
            <person name="Hauser L.J."/>
            <person name="Fawaz M.N."/>
            <person name="Korlach J."/>
            <person name="Tsai Y.C."/>
        </authorList>
    </citation>
    <scope>NUCLEOTIDE SEQUENCE [LARGE SCALE GENOMIC DNA]</scope>
    <source>
        <strain evidence="7 8">KBS708</strain>
    </source>
</reference>
<dbReference type="GO" id="GO:0005886">
    <property type="term" value="C:plasma membrane"/>
    <property type="evidence" value="ECO:0007669"/>
    <property type="project" value="UniProtKB-SubCell"/>
</dbReference>
<evidence type="ECO:0000313" key="7">
    <source>
        <dbReference type="EMBL" id="AHG91020.1"/>
    </source>
</evidence>
<keyword evidence="2" id="KW-1003">Cell membrane</keyword>
<keyword evidence="3 6" id="KW-0812">Transmembrane</keyword>
<dbReference type="FunCoup" id="W0RL14">
    <property type="interactions" value="11"/>
</dbReference>
<evidence type="ECO:0000256" key="5">
    <source>
        <dbReference type="ARBA" id="ARBA00023136"/>
    </source>
</evidence>
<proteinExistence type="predicted"/>
<keyword evidence="4 6" id="KW-1133">Transmembrane helix</keyword>
<evidence type="ECO:0000256" key="6">
    <source>
        <dbReference type="SAM" id="Phobius"/>
    </source>
</evidence>
<dbReference type="KEGG" id="gba:J421_3483"/>
<feature type="transmembrane region" description="Helical" evidence="6">
    <location>
        <begin position="393"/>
        <end position="409"/>
    </location>
</feature>
<keyword evidence="8" id="KW-1185">Reference proteome</keyword>
<gene>
    <name evidence="7" type="ORF">J421_3483</name>
</gene>
<feature type="transmembrane region" description="Helical" evidence="6">
    <location>
        <begin position="446"/>
        <end position="467"/>
    </location>
</feature>
<name>W0RL14_9BACT</name>
<dbReference type="RefSeq" id="WP_148306374.1">
    <property type="nucleotide sequence ID" value="NZ_CP007128.1"/>
</dbReference>
<dbReference type="Proteomes" id="UP000019151">
    <property type="component" value="Chromosome"/>
</dbReference>
<feature type="transmembrane region" description="Helical" evidence="6">
    <location>
        <begin position="177"/>
        <end position="196"/>
    </location>
</feature>
<dbReference type="InterPro" id="IPR050833">
    <property type="entry name" value="Poly_Biosynth_Transport"/>
</dbReference>
<feature type="transmembrane region" description="Helical" evidence="6">
    <location>
        <begin position="473"/>
        <end position="491"/>
    </location>
</feature>
<dbReference type="CDD" id="cd13128">
    <property type="entry name" value="MATE_Wzx_like"/>
    <property type="match status" value="1"/>
</dbReference>
<dbReference type="eggNOG" id="COG2244">
    <property type="taxonomic scope" value="Bacteria"/>
</dbReference>
<dbReference type="HOGENOM" id="CLU_040633_1_0_0"/>
<feature type="transmembrane region" description="Helical" evidence="6">
    <location>
        <begin position="361"/>
        <end position="381"/>
    </location>
</feature>
<accession>W0RL14</accession>